<organism evidence="1 2">
    <name type="scientific">Aeromonas phage PS1</name>
    <dbReference type="NCBI Taxonomy" id="2591406"/>
    <lineage>
        <taxon>Viruses</taxon>
        <taxon>Duplodnaviria</taxon>
        <taxon>Heunggongvirae</taxon>
        <taxon>Uroviricota</taxon>
        <taxon>Caudoviricetes</taxon>
        <taxon>Chimalliviridae</taxon>
        <taxon>Ferozepurvirus</taxon>
        <taxon>Ferozepurvirus PS1</taxon>
    </lineage>
</organism>
<keyword evidence="2" id="KW-1185">Reference proteome</keyword>
<sequence length="359" mass="42294">MSHFKLKSNGLQYSVPQYGGLGNLQRIIARNRENYRKYFQLGNRVVPSQHPLVQLLQHFSVDIVSGSESLFNLVELKGRQYASLVNLTSLYNKGKDHLDTVFPESNHHTLFVVPFDNEYGLTIDDLSREKISEQPILSTIFSTSNVQYWDLSKLLDSEIRKGQEDFYTAIQVDLHRLVLSYYYYLTDRVASNVNVGLTPQHFIYLVLMDYYPVHNETVMLNYTAGDKIVIQDPPFAFTDYSMDLGRYVTWKKKKLMSDRLRSFTEYMEYHPTLYSNSGPFINCGKSQMFIQLGWIYTLAALYWVKPYLSYMDYMGYQDPIIEAQLRTFYKLNPVFILNQIKDPYWRNKFYNVHLDLKER</sequence>
<dbReference type="EMBL" id="MN032614">
    <property type="protein sequence ID" value="QDJ96806.1"/>
    <property type="molecule type" value="Genomic_DNA"/>
</dbReference>
<evidence type="ECO:0000313" key="1">
    <source>
        <dbReference type="EMBL" id="QDJ96806.1"/>
    </source>
</evidence>
<dbReference type="Proteomes" id="UP000317703">
    <property type="component" value="Segment"/>
</dbReference>
<name>A0A514TUV3_9CAUD</name>
<protein>
    <submittedName>
        <fullName evidence="1">Uncharacterized protein</fullName>
    </submittedName>
</protein>
<evidence type="ECO:0000313" key="2">
    <source>
        <dbReference type="Proteomes" id="UP000317703"/>
    </source>
</evidence>
<accession>A0A514TUV3</accession>
<reference evidence="1" key="1">
    <citation type="submission" date="2019-06" db="EMBL/GenBank/DDBJ databases">
        <title>Complete genome sequence of Aeromonas hydrophila bacteriophage PS1.</title>
        <authorList>
            <person name="Rai S."/>
            <person name="Tyagi A."/>
            <person name="Kumar N."/>
            <person name="Singh N."/>
        </authorList>
    </citation>
    <scope>NUCLEOTIDE SEQUENCE [LARGE SCALE GENOMIC DNA]</scope>
</reference>
<gene>
    <name evidence="1" type="ORF">PS1_0047</name>
</gene>
<proteinExistence type="predicted"/>